<dbReference type="Proteomes" id="UP000051530">
    <property type="component" value="Unassembled WGS sequence"/>
</dbReference>
<sequence length="843" mass="96962">LRHCSNPKYSYNTLILFFNLEIFLLAQIAEPPESFYNAYENIKILPIVLECIKQGNIHKIDNMMHINREEEIESLTYKYYKVTYQGYNLQTDQIQTHSDHNTSQSKSTESETPLSKDTFCNNTGKNTFDKGTFVNDIVLPDPSTLVSLLLYQRNEPHRFFKIYYNNRNVITHRIAVLFAIHHKSIIHDNKIFIDDNTYIWIKQLYDDTYIQGLTYIDISEFYQSDSFHNNVEVSYNNDTDVNDTNVVVSPHNNDTGVEVQPPCHNNTDVVVSPHNNDTGVEVSSQNVEASPQNVEASPQNVEASPHNVEVSSHNNDIDVVVQPQSQPPCHNNDTVSGTPVLYLLYLPDQIRNMPMGFFSKLRKKFSLDRITKENHEITYNTVLTHFNNITIKKSKIRNCIEFKKWYKREKRDKQWKDLVTIWIDHCRDVDGRRNVAVDLSMMDICTEYGEYEKGHFIYNNLINTSHSKTQTINNGSSKKSKSGLNNIDDMLTKYTHLCITALKSNNPEQVRQVNMCKKKEPLHTLLSDKTVLSDKTIDKTVLNNDKTVLSNKTVLNDVLPCCHPCGCDRTTVTSNQNTTVTSNCCDKMYNTECKKLLLDTTFDYKSNSCLIVHNDGCQNNTGDTSQNNDTTQQNNNTGDTSQYNTGDVNSVDEYDTLWTDRLITNVLSNTRSENTTTVLFTMLVSNILYFKTDTRDTIKKYLYNLSNEELSDKSIKTVLSVLYNIVIDYNTYICKNINNLLYGLSNRLYKKFKNNQSFFRRGDKTINESIYSCMLGVCHETHCKSGFLLVCNDLKSSSTSLNKSMIKIIENYHSSDCNCEIFRTGQSKKNVIKHILSLSERVE</sequence>
<feature type="compositionally biased region" description="Low complexity" evidence="1">
    <location>
        <begin position="622"/>
        <end position="642"/>
    </location>
</feature>
<comment type="caution">
    <text evidence="3">The sequence shown here is derived from an EMBL/GenBank/DDBJ whole genome shotgun (WGS) entry which is preliminary data.</text>
</comment>
<dbReference type="OrthoDB" id="2195422at2759"/>
<name>A0A0R0LWU0_9MICR</name>
<dbReference type="AlphaFoldDB" id="A0A0R0LWU0"/>
<keyword evidence="4" id="KW-1185">Reference proteome</keyword>
<dbReference type="VEuPathDB" id="MicrosporidiaDB:M153_5600005587"/>
<reference evidence="3 4" key="1">
    <citation type="submission" date="2015-07" db="EMBL/GenBank/DDBJ databases">
        <title>The genome of Pseudoloma neurophilia, a relevant intracellular parasite of the zebrafish.</title>
        <authorList>
            <person name="Ndikumana S."/>
            <person name="Pelin A."/>
            <person name="Sanders J."/>
            <person name="Corradi N."/>
        </authorList>
    </citation>
    <scope>NUCLEOTIDE SEQUENCE [LARGE SCALE GENOMIC DNA]</scope>
    <source>
        <strain evidence="3 4">MK1</strain>
    </source>
</reference>
<evidence type="ECO:0000313" key="4">
    <source>
        <dbReference type="Proteomes" id="UP000051530"/>
    </source>
</evidence>
<protein>
    <submittedName>
        <fullName evidence="3">Uncharacterized protein</fullName>
    </submittedName>
</protein>
<feature type="signal peptide" evidence="2">
    <location>
        <begin position="1"/>
        <end position="28"/>
    </location>
</feature>
<evidence type="ECO:0000313" key="3">
    <source>
        <dbReference type="EMBL" id="KRH93804.1"/>
    </source>
</evidence>
<feature type="region of interest" description="Disordered" evidence="1">
    <location>
        <begin position="622"/>
        <end position="648"/>
    </location>
</feature>
<gene>
    <name evidence="3" type="ORF">M153_5600005587</name>
</gene>
<feature type="region of interest" description="Disordered" evidence="1">
    <location>
        <begin position="94"/>
        <end position="118"/>
    </location>
</feature>
<feature type="non-terminal residue" evidence="3">
    <location>
        <position position="1"/>
    </location>
</feature>
<dbReference type="EMBL" id="LGUB01000210">
    <property type="protein sequence ID" value="KRH93804.1"/>
    <property type="molecule type" value="Genomic_DNA"/>
</dbReference>
<accession>A0A0R0LWU0</accession>
<organism evidence="3 4">
    <name type="scientific">Pseudoloma neurophilia</name>
    <dbReference type="NCBI Taxonomy" id="146866"/>
    <lineage>
        <taxon>Eukaryota</taxon>
        <taxon>Fungi</taxon>
        <taxon>Fungi incertae sedis</taxon>
        <taxon>Microsporidia</taxon>
        <taxon>Pseudoloma</taxon>
    </lineage>
</organism>
<keyword evidence="2" id="KW-0732">Signal</keyword>
<proteinExistence type="predicted"/>
<evidence type="ECO:0000256" key="2">
    <source>
        <dbReference type="SAM" id="SignalP"/>
    </source>
</evidence>
<feature type="chain" id="PRO_5006398980" evidence="2">
    <location>
        <begin position="29"/>
        <end position="843"/>
    </location>
</feature>
<evidence type="ECO:0000256" key="1">
    <source>
        <dbReference type="SAM" id="MobiDB-lite"/>
    </source>
</evidence>